<accession>A0AA38XF15</accession>
<reference evidence="1" key="1">
    <citation type="submission" date="2022-10" db="EMBL/GenBank/DDBJ databases">
        <title>Culturing micro-colonial fungi from biological soil crusts in the Mojave desert and describing Neophaeococcomyces mojavensis, and introducing the new genera and species Taxawa tesnikishii.</title>
        <authorList>
            <person name="Kurbessoian T."/>
            <person name="Stajich J.E."/>
        </authorList>
    </citation>
    <scope>NUCLEOTIDE SEQUENCE</scope>
    <source>
        <strain evidence="1">TK_41</strain>
    </source>
</reference>
<name>A0AA38XF15_9EURO</name>
<dbReference type="GO" id="GO:0001228">
    <property type="term" value="F:DNA-binding transcription activator activity, RNA polymerase II-specific"/>
    <property type="evidence" value="ECO:0007669"/>
    <property type="project" value="TreeGrafter"/>
</dbReference>
<organism evidence="1 2">
    <name type="scientific">Cladophialophora chaetospira</name>
    <dbReference type="NCBI Taxonomy" id="386627"/>
    <lineage>
        <taxon>Eukaryota</taxon>
        <taxon>Fungi</taxon>
        <taxon>Dikarya</taxon>
        <taxon>Ascomycota</taxon>
        <taxon>Pezizomycotina</taxon>
        <taxon>Eurotiomycetes</taxon>
        <taxon>Chaetothyriomycetidae</taxon>
        <taxon>Chaetothyriales</taxon>
        <taxon>Herpotrichiellaceae</taxon>
        <taxon>Cladophialophora</taxon>
    </lineage>
</organism>
<gene>
    <name evidence="1" type="ORF">H2200_003758</name>
</gene>
<dbReference type="PANTHER" id="PTHR47784">
    <property type="entry name" value="STEROL UPTAKE CONTROL PROTEIN 2"/>
    <property type="match status" value="1"/>
</dbReference>
<dbReference type="AlphaFoldDB" id="A0AA38XF15"/>
<dbReference type="PANTHER" id="PTHR47784:SF5">
    <property type="entry name" value="STEROL UPTAKE CONTROL PROTEIN 2"/>
    <property type="match status" value="1"/>
</dbReference>
<proteinExistence type="predicted"/>
<comment type="caution">
    <text evidence="1">The sequence shown here is derived from an EMBL/GenBank/DDBJ whole genome shotgun (WGS) entry which is preliminary data.</text>
</comment>
<evidence type="ECO:0000313" key="1">
    <source>
        <dbReference type="EMBL" id="KAJ9612161.1"/>
    </source>
</evidence>
<sequence>MNDRYEMFPMWQVVVPNLSSDQPFLRHGLLALAAMHLRHTSPPPFQSRYFDLASQHQAIALSGYIPELRTITAQNCHALFAFSALLLPIQYSSIATINGEIDSEEVLAALTGVFDYVIGATIIAYQGDVWLRQGGLQPLLTRTTEPENILPYLLKEPQDALRNLSAAVDQLAHESGVDEGKVSIYVRSIDMLTNAFPTEDAQRRFFDDMIGWPHFVGGNLLRLLRERDPMALVILAHYGVALHAFRDFWWLEGVGARLIRGISRILSLSPEFLVLMQWPLSCIAGEEGTQYMYTI</sequence>
<dbReference type="EMBL" id="JAPDRK010000005">
    <property type="protein sequence ID" value="KAJ9612161.1"/>
    <property type="molecule type" value="Genomic_DNA"/>
</dbReference>
<protein>
    <submittedName>
        <fullName evidence="1">Uncharacterized protein</fullName>
    </submittedName>
</protein>
<keyword evidence="2" id="KW-1185">Reference proteome</keyword>
<dbReference type="Proteomes" id="UP001172673">
    <property type="component" value="Unassembled WGS sequence"/>
</dbReference>
<evidence type="ECO:0000313" key="2">
    <source>
        <dbReference type="Proteomes" id="UP001172673"/>
    </source>
</evidence>
<dbReference type="InterPro" id="IPR053157">
    <property type="entry name" value="Sterol_Uptake_Regulator"/>
</dbReference>